<evidence type="ECO:0000256" key="3">
    <source>
        <dbReference type="ARBA" id="ARBA00022512"/>
    </source>
</evidence>
<evidence type="ECO:0000256" key="4">
    <source>
        <dbReference type="ARBA" id="ARBA00022525"/>
    </source>
</evidence>
<dbReference type="InterPro" id="IPR001338">
    <property type="entry name" value="Class_I_Hydrophobin"/>
</dbReference>
<dbReference type="CDD" id="cd23507">
    <property type="entry name" value="hydrophobin_I"/>
    <property type="match status" value="1"/>
</dbReference>
<dbReference type="PROSITE" id="PS00956">
    <property type="entry name" value="HYDROPHOBIN"/>
    <property type="match status" value="1"/>
</dbReference>
<evidence type="ECO:0000256" key="1">
    <source>
        <dbReference type="ARBA" id="ARBA00004191"/>
    </source>
</evidence>
<keyword evidence="3 8" id="KW-0134">Cell wall</keyword>
<name>A0ABR3JMQ3_9AGAR</name>
<comment type="caution">
    <text evidence="9">The sequence shown here is derived from an EMBL/GenBank/DDBJ whole genome shotgun (WGS) entry which is preliminary data.</text>
</comment>
<proteinExistence type="inferred from homology"/>
<comment type="similarity">
    <text evidence="2 8">Belongs to the fungal hydrophobin family.</text>
</comment>
<gene>
    <name evidence="9" type="ORF">HGRIS_003184</name>
</gene>
<feature type="chain" id="PRO_5044979030" description="Hydrophobin" evidence="8">
    <location>
        <begin position="19"/>
        <end position="131"/>
    </location>
</feature>
<keyword evidence="10" id="KW-1185">Reference proteome</keyword>
<dbReference type="EMBL" id="JASNQZ010000006">
    <property type="protein sequence ID" value="KAL0957089.1"/>
    <property type="molecule type" value="Genomic_DNA"/>
</dbReference>
<keyword evidence="4 8" id="KW-0964">Secreted</keyword>
<dbReference type="Pfam" id="PF01185">
    <property type="entry name" value="Hydrophobin"/>
    <property type="match status" value="1"/>
</dbReference>
<dbReference type="InterPro" id="IPR019778">
    <property type="entry name" value="Class_I_Hydrophobin_CS"/>
</dbReference>
<evidence type="ECO:0000256" key="8">
    <source>
        <dbReference type="RuleBase" id="RU365009"/>
    </source>
</evidence>
<evidence type="ECO:0000256" key="2">
    <source>
        <dbReference type="ARBA" id="ARBA00010446"/>
    </source>
</evidence>
<keyword evidence="5 8" id="KW-0732">Signal</keyword>
<evidence type="ECO:0000313" key="9">
    <source>
        <dbReference type="EMBL" id="KAL0957089.1"/>
    </source>
</evidence>
<organism evidence="9 10">
    <name type="scientific">Hohenbuehelia grisea</name>
    <dbReference type="NCBI Taxonomy" id="104357"/>
    <lineage>
        <taxon>Eukaryota</taxon>
        <taxon>Fungi</taxon>
        <taxon>Dikarya</taxon>
        <taxon>Basidiomycota</taxon>
        <taxon>Agaricomycotina</taxon>
        <taxon>Agaricomycetes</taxon>
        <taxon>Agaricomycetidae</taxon>
        <taxon>Agaricales</taxon>
        <taxon>Pleurotineae</taxon>
        <taxon>Pleurotaceae</taxon>
        <taxon>Hohenbuehelia</taxon>
    </lineage>
</organism>
<evidence type="ECO:0000256" key="7">
    <source>
        <dbReference type="ARBA" id="ARBA00093546"/>
    </source>
</evidence>
<keyword evidence="6 8" id="KW-1015">Disulfide bond</keyword>
<accession>A0ABR3JMQ3</accession>
<sequence length="131" mass="13331">MFSKVAITTLSLAAVAFAAATGPQGGQCNTGPVQCCNQVQDARHAESVDRINVIKGIQKYSAFFGNLVGADLSDLLKLKTGDITGQVGLECSPVSVIGIAGNSCSAQPVCCSGNNFNGLVVVGCTPINVNL</sequence>
<comment type="subcellular location">
    <subcellularLocation>
        <location evidence="1 8">Secreted</location>
        <location evidence="1 8">Cell wall</location>
    </subcellularLocation>
</comment>
<feature type="signal peptide" evidence="8">
    <location>
        <begin position="1"/>
        <end position="18"/>
    </location>
</feature>
<protein>
    <recommendedName>
        <fullName evidence="8">Hydrophobin</fullName>
    </recommendedName>
</protein>
<comment type="subunit">
    <text evidence="7">Self-assembles to form functional amyloid fibrils called rodlets. Self-assembly into fibrillar rodlets occurs spontaneously at hydrophobic:hydrophilic interfaces and the rodlets further associate laterally to form amphipathic monolayers.</text>
</comment>
<dbReference type="SMART" id="SM00075">
    <property type="entry name" value="HYDRO"/>
    <property type="match status" value="1"/>
</dbReference>
<evidence type="ECO:0000313" key="10">
    <source>
        <dbReference type="Proteomes" id="UP001556367"/>
    </source>
</evidence>
<dbReference type="Proteomes" id="UP001556367">
    <property type="component" value="Unassembled WGS sequence"/>
</dbReference>
<evidence type="ECO:0000256" key="6">
    <source>
        <dbReference type="ARBA" id="ARBA00023157"/>
    </source>
</evidence>
<evidence type="ECO:0000256" key="5">
    <source>
        <dbReference type="ARBA" id="ARBA00022729"/>
    </source>
</evidence>
<reference evidence="10" key="1">
    <citation type="submission" date="2024-06" db="EMBL/GenBank/DDBJ databases">
        <title>Multi-omics analyses provide insights into the biosynthesis of the anticancer antibiotic pleurotin in Hohenbuehelia grisea.</title>
        <authorList>
            <person name="Weaver J.A."/>
            <person name="Alberti F."/>
        </authorList>
    </citation>
    <scope>NUCLEOTIDE SEQUENCE [LARGE SCALE GENOMIC DNA]</scope>
    <source>
        <strain evidence="10">T-177</strain>
    </source>
</reference>